<keyword evidence="2" id="KW-0472">Membrane</keyword>
<organism evidence="3 4">
    <name type="scientific">Priestia endophytica DSM 13796</name>
    <dbReference type="NCBI Taxonomy" id="1121089"/>
    <lineage>
        <taxon>Bacteria</taxon>
        <taxon>Bacillati</taxon>
        <taxon>Bacillota</taxon>
        <taxon>Bacilli</taxon>
        <taxon>Bacillales</taxon>
        <taxon>Bacillaceae</taxon>
        <taxon>Priestia</taxon>
    </lineage>
</organism>
<name>A0A1I5YB72_9BACI</name>
<sequence length="72" mass="7429">MNILIIGAIILLFTVGIITFLVNMANDEKIKERKKRSQVSGDAGHTSGFSFFASDSNSCDSGGSDGGGGGCD</sequence>
<accession>A0A1I5YB72</accession>
<evidence type="ECO:0008006" key="5">
    <source>
        <dbReference type="Google" id="ProtNLM"/>
    </source>
</evidence>
<dbReference type="Proteomes" id="UP000182762">
    <property type="component" value="Unassembled WGS sequence"/>
</dbReference>
<gene>
    <name evidence="3" type="ORF">SAMN02745910_01351</name>
</gene>
<dbReference type="GeneID" id="93710069"/>
<evidence type="ECO:0000256" key="1">
    <source>
        <dbReference type="SAM" id="MobiDB-lite"/>
    </source>
</evidence>
<evidence type="ECO:0000313" key="4">
    <source>
        <dbReference type="Proteomes" id="UP000182762"/>
    </source>
</evidence>
<evidence type="ECO:0000313" key="3">
    <source>
        <dbReference type="EMBL" id="SFQ41423.1"/>
    </source>
</evidence>
<proteinExistence type="predicted"/>
<dbReference type="EMBL" id="FOXX01000002">
    <property type="protein sequence ID" value="SFQ41423.1"/>
    <property type="molecule type" value="Genomic_DNA"/>
</dbReference>
<keyword evidence="2" id="KW-1133">Transmembrane helix</keyword>
<feature type="region of interest" description="Disordered" evidence="1">
    <location>
        <begin position="32"/>
        <end position="72"/>
    </location>
</feature>
<feature type="transmembrane region" description="Helical" evidence="2">
    <location>
        <begin position="6"/>
        <end position="26"/>
    </location>
</feature>
<keyword evidence="2" id="KW-0812">Transmembrane</keyword>
<protein>
    <recommendedName>
        <fullName evidence="5">Methanol dehydrogenase</fullName>
    </recommendedName>
</protein>
<feature type="compositionally biased region" description="Gly residues" evidence="1">
    <location>
        <begin position="63"/>
        <end position="72"/>
    </location>
</feature>
<evidence type="ECO:0000256" key="2">
    <source>
        <dbReference type="SAM" id="Phobius"/>
    </source>
</evidence>
<dbReference type="RefSeq" id="WP_061803756.1">
    <property type="nucleotide sequence ID" value="NZ_FOXX01000002.1"/>
</dbReference>
<reference evidence="3 4" key="1">
    <citation type="submission" date="2016-10" db="EMBL/GenBank/DDBJ databases">
        <authorList>
            <person name="Varghese N."/>
            <person name="Submissions S."/>
        </authorList>
    </citation>
    <scope>NUCLEOTIDE SEQUENCE [LARGE SCALE GENOMIC DNA]</scope>
    <source>
        <strain evidence="3 4">DSM 13796</strain>
    </source>
</reference>
<keyword evidence="4" id="KW-1185">Reference proteome</keyword>
<comment type="caution">
    <text evidence="3">The sequence shown here is derived from an EMBL/GenBank/DDBJ whole genome shotgun (WGS) entry which is preliminary data.</text>
</comment>